<feature type="domain" description="BAH" evidence="2">
    <location>
        <begin position="91"/>
        <end position="238"/>
    </location>
</feature>
<evidence type="ECO:0000313" key="4">
    <source>
        <dbReference type="Proteomes" id="UP000320762"/>
    </source>
</evidence>
<evidence type="ECO:0000313" key="3">
    <source>
        <dbReference type="EMBL" id="TRM66902.1"/>
    </source>
</evidence>
<keyword evidence="4" id="KW-1185">Reference proteome</keyword>
<dbReference type="Gene3D" id="2.30.30.490">
    <property type="match status" value="1"/>
</dbReference>
<feature type="region of interest" description="Disordered" evidence="1">
    <location>
        <begin position="296"/>
        <end position="331"/>
    </location>
</feature>
<dbReference type="InterPro" id="IPR011011">
    <property type="entry name" value="Znf_FYVE_PHD"/>
</dbReference>
<comment type="caution">
    <text evidence="3">The sequence shown here is derived from an EMBL/GenBank/DDBJ whole genome shotgun (WGS) entry which is preliminary data.</text>
</comment>
<dbReference type="InterPro" id="IPR001025">
    <property type="entry name" value="BAH_dom"/>
</dbReference>
<gene>
    <name evidence="3" type="ORF">BD626DRAFT_565967</name>
</gene>
<dbReference type="OrthoDB" id="10259622at2759"/>
<name>A0A550CQ18_9AGAR</name>
<feature type="region of interest" description="Disordered" evidence="1">
    <location>
        <begin position="1"/>
        <end position="64"/>
    </location>
</feature>
<dbReference type="InterPro" id="IPR043151">
    <property type="entry name" value="BAH_sf"/>
</dbReference>
<protein>
    <recommendedName>
        <fullName evidence="2">BAH domain-containing protein</fullName>
    </recommendedName>
</protein>
<feature type="compositionally biased region" description="Basic and acidic residues" evidence="1">
    <location>
        <begin position="302"/>
        <end position="314"/>
    </location>
</feature>
<dbReference type="PANTHER" id="PTHR46364">
    <property type="entry name" value="OS08G0421900 PROTEIN"/>
    <property type="match status" value="1"/>
</dbReference>
<proteinExistence type="predicted"/>
<dbReference type="EMBL" id="VDMD01000003">
    <property type="protein sequence ID" value="TRM66902.1"/>
    <property type="molecule type" value="Genomic_DNA"/>
</dbReference>
<feature type="compositionally biased region" description="Basic residues" evidence="1">
    <location>
        <begin position="21"/>
        <end position="32"/>
    </location>
</feature>
<dbReference type="Proteomes" id="UP000320762">
    <property type="component" value="Unassembled WGS sequence"/>
</dbReference>
<accession>A0A550CQ18</accession>
<evidence type="ECO:0000259" key="2">
    <source>
        <dbReference type="PROSITE" id="PS51038"/>
    </source>
</evidence>
<reference evidence="3 4" key="1">
    <citation type="journal article" date="2019" name="New Phytol.">
        <title>Comparative genomics reveals unique wood-decay strategies and fruiting body development in the Schizophyllaceae.</title>
        <authorList>
            <person name="Almasi E."/>
            <person name="Sahu N."/>
            <person name="Krizsan K."/>
            <person name="Balint B."/>
            <person name="Kovacs G.M."/>
            <person name="Kiss B."/>
            <person name="Cseklye J."/>
            <person name="Drula E."/>
            <person name="Henrissat B."/>
            <person name="Nagy I."/>
            <person name="Chovatia M."/>
            <person name="Adam C."/>
            <person name="LaButti K."/>
            <person name="Lipzen A."/>
            <person name="Riley R."/>
            <person name="Grigoriev I.V."/>
            <person name="Nagy L.G."/>
        </authorList>
    </citation>
    <scope>NUCLEOTIDE SEQUENCE [LARGE SCALE GENOMIC DNA]</scope>
    <source>
        <strain evidence="3 4">NL-1724</strain>
    </source>
</reference>
<dbReference type="SUPFAM" id="SSF57903">
    <property type="entry name" value="FYVE/PHD zinc finger"/>
    <property type="match status" value="1"/>
</dbReference>
<sequence length="425" mass="47440">MVNKQAHSATKQPHTAPLAQKTRKPSHAGKRKALADEHARPRKARRMRVDASDAVSGPTLSADPEAPTLREWREMVVNSTLSIADEDNNLHEFEKGDFVQVLPQGVDPEDLPNLVCSDFWVGCICDIRSRKKRTMEGLPKKEAWVQVQWLYSPADVSTLRAREIRTNPKKPYTNISKFSPYERFWSPHKDVISCECLNDVVRVDDFREADIDRPPIPDETFFIRYHLDTRTGHFTATPQNKSAHDCVCGTPYNTGDPDERMRFCPRPACRRAYHVSCLDPYPAAGFTDTRTLFISSHPHKNRPVDMRGSPRDMRPPSSGGKGKGKGKGKERAVYDVDGPETQEVASLLPEALVALAGQPVVRGGGTGGGVAGNVWTVCRARLKVYEITESGLPDDDWEEEFADAPEPDKLEAMTVYQCPHCVGPI</sequence>
<dbReference type="GO" id="GO:0003682">
    <property type="term" value="F:chromatin binding"/>
    <property type="evidence" value="ECO:0007669"/>
    <property type="project" value="InterPro"/>
</dbReference>
<evidence type="ECO:0000256" key="1">
    <source>
        <dbReference type="SAM" id="MobiDB-lite"/>
    </source>
</evidence>
<feature type="compositionally biased region" description="Polar residues" evidence="1">
    <location>
        <begin position="1"/>
        <end position="13"/>
    </location>
</feature>
<dbReference type="PROSITE" id="PS51038">
    <property type="entry name" value="BAH"/>
    <property type="match status" value="1"/>
</dbReference>
<dbReference type="AlphaFoldDB" id="A0A550CQ18"/>
<organism evidence="3 4">
    <name type="scientific">Schizophyllum amplum</name>
    <dbReference type="NCBI Taxonomy" id="97359"/>
    <lineage>
        <taxon>Eukaryota</taxon>
        <taxon>Fungi</taxon>
        <taxon>Dikarya</taxon>
        <taxon>Basidiomycota</taxon>
        <taxon>Agaricomycotina</taxon>
        <taxon>Agaricomycetes</taxon>
        <taxon>Agaricomycetidae</taxon>
        <taxon>Agaricales</taxon>
        <taxon>Schizophyllaceae</taxon>
        <taxon>Schizophyllum</taxon>
    </lineage>
</organism>